<keyword evidence="2" id="KW-1003">Cell membrane</keyword>
<dbReference type="PANTHER" id="PTHR18945">
    <property type="entry name" value="NEUROTRANSMITTER GATED ION CHANNEL"/>
    <property type="match status" value="1"/>
</dbReference>
<keyword evidence="11" id="KW-0732">Signal</keyword>
<evidence type="ECO:0000256" key="8">
    <source>
        <dbReference type="ARBA" id="ARBA00023286"/>
    </source>
</evidence>
<dbReference type="GO" id="GO:0004888">
    <property type="term" value="F:transmembrane signaling receptor activity"/>
    <property type="evidence" value="ECO:0007669"/>
    <property type="project" value="InterPro"/>
</dbReference>
<evidence type="ECO:0000256" key="6">
    <source>
        <dbReference type="ARBA" id="ARBA00023136"/>
    </source>
</evidence>
<evidence type="ECO:0000256" key="3">
    <source>
        <dbReference type="ARBA" id="ARBA00022692"/>
    </source>
</evidence>
<evidence type="ECO:0000256" key="1">
    <source>
        <dbReference type="ARBA" id="ARBA00022448"/>
    </source>
</evidence>
<keyword evidence="8" id="KW-1071">Ligand-gated ion channel</keyword>
<feature type="domain" description="Neurotransmitter-gated ion-channel ligand-binding" evidence="12">
    <location>
        <begin position="27"/>
        <end position="231"/>
    </location>
</feature>
<evidence type="ECO:0000256" key="11">
    <source>
        <dbReference type="SAM" id="SignalP"/>
    </source>
</evidence>
<gene>
    <name evidence="13" type="primary">nAChRalpha2</name>
    <name evidence="13" type="ORF">NPIL_335661</name>
</gene>
<accession>A0A8X6P2G4</accession>
<dbReference type="EMBL" id="BMAW01064846">
    <property type="protein sequence ID" value="GFT47458.1"/>
    <property type="molecule type" value="Genomic_DNA"/>
</dbReference>
<keyword evidence="6" id="KW-0472">Membrane</keyword>
<dbReference type="InterPro" id="IPR036734">
    <property type="entry name" value="Neur_chan_lig-bd_sf"/>
</dbReference>
<dbReference type="InterPro" id="IPR006201">
    <property type="entry name" value="Neur_channel"/>
</dbReference>
<dbReference type="Gene3D" id="2.70.170.10">
    <property type="entry name" value="Neurotransmitter-gated ion-channel ligand-binding domain"/>
    <property type="match status" value="1"/>
</dbReference>
<protein>
    <submittedName>
        <fullName evidence="13">Acetylcholine receptor subunit alpha-like 2</fullName>
    </submittedName>
</protein>
<keyword evidence="7 13" id="KW-0675">Receptor</keyword>
<dbReference type="CDD" id="cd18997">
    <property type="entry name" value="LGIC_ECD_nAChR"/>
    <property type="match status" value="1"/>
</dbReference>
<dbReference type="Proteomes" id="UP000887013">
    <property type="component" value="Unassembled WGS sequence"/>
</dbReference>
<reference evidence="13" key="1">
    <citation type="submission" date="2020-08" db="EMBL/GenBank/DDBJ databases">
        <title>Multicomponent nature underlies the extraordinary mechanical properties of spider dragline silk.</title>
        <authorList>
            <person name="Kono N."/>
            <person name="Nakamura H."/>
            <person name="Mori M."/>
            <person name="Yoshida Y."/>
            <person name="Ohtoshi R."/>
            <person name="Malay A.D."/>
            <person name="Moran D.A.P."/>
            <person name="Tomita M."/>
            <person name="Numata K."/>
            <person name="Arakawa K."/>
        </authorList>
    </citation>
    <scope>NUCLEOTIDE SEQUENCE</scope>
</reference>
<keyword evidence="14" id="KW-1185">Reference proteome</keyword>
<evidence type="ECO:0000256" key="7">
    <source>
        <dbReference type="ARBA" id="ARBA00023170"/>
    </source>
</evidence>
<keyword evidence="4" id="KW-0770">Synapse</keyword>
<dbReference type="SUPFAM" id="SSF63712">
    <property type="entry name" value="Nicotinic receptor ligand binding domain-like"/>
    <property type="match status" value="1"/>
</dbReference>
<keyword evidence="5" id="KW-0406">Ion transport</keyword>
<dbReference type="AlphaFoldDB" id="A0A8X6P2G4"/>
<dbReference type="GO" id="GO:0045211">
    <property type="term" value="C:postsynaptic membrane"/>
    <property type="evidence" value="ECO:0007669"/>
    <property type="project" value="InterPro"/>
</dbReference>
<dbReference type="OrthoDB" id="6416032at2759"/>
<evidence type="ECO:0000256" key="9">
    <source>
        <dbReference type="ARBA" id="ARBA00023303"/>
    </source>
</evidence>
<dbReference type="Pfam" id="PF02931">
    <property type="entry name" value="Neur_chan_LBD"/>
    <property type="match status" value="1"/>
</dbReference>
<evidence type="ECO:0000256" key="5">
    <source>
        <dbReference type="ARBA" id="ARBA00023065"/>
    </source>
</evidence>
<proteinExistence type="predicted"/>
<organism evidence="13 14">
    <name type="scientific">Nephila pilipes</name>
    <name type="common">Giant wood spider</name>
    <name type="synonym">Nephila maculata</name>
    <dbReference type="NCBI Taxonomy" id="299642"/>
    <lineage>
        <taxon>Eukaryota</taxon>
        <taxon>Metazoa</taxon>
        <taxon>Ecdysozoa</taxon>
        <taxon>Arthropoda</taxon>
        <taxon>Chelicerata</taxon>
        <taxon>Arachnida</taxon>
        <taxon>Araneae</taxon>
        <taxon>Araneomorphae</taxon>
        <taxon>Entelegynae</taxon>
        <taxon>Araneoidea</taxon>
        <taxon>Nephilidae</taxon>
        <taxon>Nephila</taxon>
    </lineage>
</organism>
<evidence type="ECO:0000259" key="12">
    <source>
        <dbReference type="Pfam" id="PF02931"/>
    </source>
</evidence>
<feature type="signal peptide" evidence="11">
    <location>
        <begin position="1"/>
        <end position="18"/>
    </location>
</feature>
<feature type="chain" id="PRO_5036485180" evidence="11">
    <location>
        <begin position="19"/>
        <end position="233"/>
    </location>
</feature>
<evidence type="ECO:0000256" key="10">
    <source>
        <dbReference type="ARBA" id="ARBA00034099"/>
    </source>
</evidence>
<evidence type="ECO:0000256" key="2">
    <source>
        <dbReference type="ARBA" id="ARBA00022475"/>
    </source>
</evidence>
<comment type="subcellular location">
    <subcellularLocation>
        <location evidence="10">Synaptic cell membrane</location>
        <topology evidence="10">Multi-pass membrane protein</topology>
    </subcellularLocation>
</comment>
<keyword evidence="3" id="KW-0812">Transmembrane</keyword>
<dbReference type="InterPro" id="IPR006202">
    <property type="entry name" value="Neur_chan_lig-bd"/>
</dbReference>
<dbReference type="GO" id="GO:0022848">
    <property type="term" value="F:acetylcholine-gated monoatomic cation-selective channel activity"/>
    <property type="evidence" value="ECO:0007669"/>
    <property type="project" value="InterPro"/>
</dbReference>
<evidence type="ECO:0000313" key="14">
    <source>
        <dbReference type="Proteomes" id="UP000887013"/>
    </source>
</evidence>
<dbReference type="PRINTS" id="PR00254">
    <property type="entry name" value="NICOTINICR"/>
</dbReference>
<comment type="caution">
    <text evidence="13">The sequence shown here is derived from an EMBL/GenBank/DDBJ whole genome shotgun (WGS) entry which is preliminary data.</text>
</comment>
<evidence type="ECO:0000313" key="13">
    <source>
        <dbReference type="EMBL" id="GFT47458.1"/>
    </source>
</evidence>
<name>A0A8X6P2G4_NEPPI</name>
<dbReference type="FunFam" id="2.70.170.10:FF:000028">
    <property type="entry name" value="AcetylCholine Receptor"/>
    <property type="match status" value="1"/>
</dbReference>
<keyword evidence="1" id="KW-0813">Transport</keyword>
<sequence length="233" mass="27113">MLLLLSAILGCLASSSIASEGRILTERDLRRYLFADYDKLVRPVTDPSNAIVVYASITPIAIKSLDENDQVLVMDSWMKMKWNDEYLKWDPKEFNNITVLRIPHTEIWKPDLSIYTSTDDSLFPTSNTLALLYSDGSVLWVPFFQIKSRCPRQKKQEMSYFDCNLRIGSWTYSSDLLNPQLDSTEVDLSNFQDTNIKWKLMSAKTNRVSKYYPCCVEEYPLINFNITLKRRFI</sequence>
<dbReference type="InterPro" id="IPR002394">
    <property type="entry name" value="Nicotinic_acetylcholine_rcpt"/>
</dbReference>
<evidence type="ECO:0000256" key="4">
    <source>
        <dbReference type="ARBA" id="ARBA00023018"/>
    </source>
</evidence>
<keyword evidence="9" id="KW-0407">Ion channel</keyword>